<protein>
    <submittedName>
        <fullName evidence="4">Uncharacterized protein</fullName>
    </submittedName>
</protein>
<evidence type="ECO:0000313" key="5">
    <source>
        <dbReference type="Proteomes" id="UP000315636"/>
    </source>
</evidence>
<evidence type="ECO:0000256" key="3">
    <source>
        <dbReference type="SAM" id="SignalP"/>
    </source>
</evidence>
<evidence type="ECO:0000256" key="1">
    <source>
        <dbReference type="SAM" id="Coils"/>
    </source>
</evidence>
<keyword evidence="2" id="KW-1133">Transmembrane helix</keyword>
<reference evidence="4 5" key="1">
    <citation type="submission" date="2017-05" db="EMBL/GenBank/DDBJ databases">
        <authorList>
            <person name="Varghese N."/>
            <person name="Submissions S."/>
        </authorList>
    </citation>
    <scope>NUCLEOTIDE SEQUENCE [LARGE SCALE GENOMIC DNA]</scope>
    <source>
        <strain evidence="4 5">DSM 45474</strain>
    </source>
</reference>
<keyword evidence="2" id="KW-0472">Membrane</keyword>
<feature type="transmembrane region" description="Helical" evidence="2">
    <location>
        <begin position="79"/>
        <end position="100"/>
    </location>
</feature>
<name>A0A521ANR7_9BACL</name>
<gene>
    <name evidence="4" type="ORF">SAMN06264849_101252</name>
</gene>
<keyword evidence="1" id="KW-0175">Coiled coil</keyword>
<sequence length="285" mass="33356">MTKKLSIWGIAVTFFLALLVFISPTAFAENEKDLSDKVEKLEQKVDKLSAKDDSYDYLKEETKSYRQFVEKEWEMFSNMVIGISAVTVSVVGGVLLFFGFHSKKAIKNIQKEYTEQVEEMKEKLEKEANQKFYELMESKVTELRHKVNELETMIAKESWFQNSNILVLYRDELKDIVSTSPLSRKKIEYRALPDNNLAHHLSQEKVDIVLYEYDTESNSQEDSCIADVLDELKKHKDTIPIVIYCSGEIKNEDMMKEIKSYRWYQFARSQVSLTTHTYAFAQIFH</sequence>
<evidence type="ECO:0000313" key="4">
    <source>
        <dbReference type="EMBL" id="SMO36463.1"/>
    </source>
</evidence>
<keyword evidence="3" id="KW-0732">Signal</keyword>
<dbReference type="Gene3D" id="1.20.1170.10">
    <property type="match status" value="1"/>
</dbReference>
<dbReference type="EMBL" id="FXTI01000001">
    <property type="protein sequence ID" value="SMO36463.1"/>
    <property type="molecule type" value="Genomic_DNA"/>
</dbReference>
<evidence type="ECO:0000256" key="2">
    <source>
        <dbReference type="SAM" id="Phobius"/>
    </source>
</evidence>
<keyword evidence="2" id="KW-0812">Transmembrane</keyword>
<proteinExistence type="predicted"/>
<accession>A0A521ANR7</accession>
<feature type="chain" id="PRO_5021905098" evidence="3">
    <location>
        <begin position="29"/>
        <end position="285"/>
    </location>
</feature>
<dbReference type="AlphaFoldDB" id="A0A521ANR7"/>
<keyword evidence="5" id="KW-1185">Reference proteome</keyword>
<dbReference type="Proteomes" id="UP000315636">
    <property type="component" value="Unassembled WGS sequence"/>
</dbReference>
<feature type="signal peptide" evidence="3">
    <location>
        <begin position="1"/>
        <end position="28"/>
    </location>
</feature>
<feature type="coiled-coil region" evidence="1">
    <location>
        <begin position="103"/>
        <end position="153"/>
    </location>
</feature>
<organism evidence="4 5">
    <name type="scientific">Melghirimyces algeriensis</name>
    <dbReference type="NCBI Taxonomy" id="910412"/>
    <lineage>
        <taxon>Bacteria</taxon>
        <taxon>Bacillati</taxon>
        <taxon>Bacillota</taxon>
        <taxon>Bacilli</taxon>
        <taxon>Bacillales</taxon>
        <taxon>Thermoactinomycetaceae</taxon>
        <taxon>Melghirimyces</taxon>
    </lineage>
</organism>